<evidence type="ECO:0000313" key="1">
    <source>
        <dbReference type="EMBL" id="RKP16429.1"/>
    </source>
</evidence>
<sequence>MTISDHDDTYQRCKDLLEQFKASRQKARLRGDEHLRSTKFERAWSGPFLLGKQMPLVTYQLVAPKGIVKQDLVYHDHLKPCLKLFTDNE</sequence>
<dbReference type="AlphaFoldDB" id="A0A4V1IZ10"/>
<dbReference type="EMBL" id="ML006556">
    <property type="protein sequence ID" value="RKP16429.1"/>
    <property type="molecule type" value="Genomic_DNA"/>
</dbReference>
<reference evidence="2" key="1">
    <citation type="journal article" date="2018" name="Nat. Microbiol.">
        <title>Leveraging single-cell genomics to expand the fungal tree of life.</title>
        <authorList>
            <person name="Ahrendt S.R."/>
            <person name="Quandt C.A."/>
            <person name="Ciobanu D."/>
            <person name="Clum A."/>
            <person name="Salamov A."/>
            <person name="Andreopoulos B."/>
            <person name="Cheng J.F."/>
            <person name="Woyke T."/>
            <person name="Pelin A."/>
            <person name="Henrissat B."/>
            <person name="Reynolds N.K."/>
            <person name="Benny G.L."/>
            <person name="Smith M.E."/>
            <person name="James T.Y."/>
            <person name="Grigoriev I.V."/>
        </authorList>
    </citation>
    <scope>NUCLEOTIDE SEQUENCE [LARGE SCALE GENOMIC DNA]</scope>
    <source>
        <strain evidence="2">CSF55</strain>
    </source>
</reference>
<feature type="non-terminal residue" evidence="1">
    <location>
        <position position="89"/>
    </location>
</feature>
<accession>A0A4V1IZ10</accession>
<organism evidence="1 2">
    <name type="scientific">Rozella allomycis (strain CSF55)</name>
    <dbReference type="NCBI Taxonomy" id="988480"/>
    <lineage>
        <taxon>Eukaryota</taxon>
        <taxon>Fungi</taxon>
        <taxon>Fungi incertae sedis</taxon>
        <taxon>Cryptomycota</taxon>
        <taxon>Cryptomycota incertae sedis</taxon>
        <taxon>Rozella</taxon>
    </lineage>
</organism>
<name>A0A4V1IZ10_ROZAC</name>
<dbReference type="Proteomes" id="UP000281549">
    <property type="component" value="Unassembled WGS sequence"/>
</dbReference>
<proteinExistence type="predicted"/>
<protein>
    <submittedName>
        <fullName evidence="1">Uncharacterized protein</fullName>
    </submittedName>
</protein>
<gene>
    <name evidence="1" type="ORF">ROZALSC1DRAFT_31635</name>
</gene>
<evidence type="ECO:0000313" key="2">
    <source>
        <dbReference type="Proteomes" id="UP000281549"/>
    </source>
</evidence>